<evidence type="ECO:0000313" key="1">
    <source>
        <dbReference type="EMBL" id="CAE0602308.1"/>
    </source>
</evidence>
<reference evidence="1" key="1">
    <citation type="submission" date="2021-01" db="EMBL/GenBank/DDBJ databases">
        <authorList>
            <person name="Corre E."/>
            <person name="Pelletier E."/>
            <person name="Niang G."/>
            <person name="Scheremetjew M."/>
            <person name="Finn R."/>
            <person name="Kale V."/>
            <person name="Holt S."/>
            <person name="Cochrane G."/>
            <person name="Meng A."/>
            <person name="Brown T."/>
            <person name="Cohen L."/>
        </authorList>
    </citation>
    <scope>NUCLEOTIDE SEQUENCE</scope>
    <source>
        <strain evidence="1">379</strain>
    </source>
</reference>
<dbReference type="EMBL" id="HBIR01062651">
    <property type="protein sequence ID" value="CAE0602308.1"/>
    <property type="molecule type" value="Transcribed_RNA"/>
</dbReference>
<accession>A0A7S3X9G5</accession>
<name>A0A7S3X9G5_EMIHU</name>
<sequence>MVAARHQIADDWPATPAWVQRTLDNVISGRARVAPRLPPKGRLLREGFTFVRPLFECFHASRLLQREDFLALFLACDTLCEHGCGRELETCVSHAISEAMHKCISGVAIDADDCALALDLATRWRQLAPWVGVWAAACHSLDAKLATTKPALPISLAGGRSSSWPVVDPGPDGPGPRGVPYPVLHVARVAHEAFGEALALKLPLLRLKALTTRAVQDGGFLSAIEAAAAQRRAKTAARLARLRAIAPLVGRIRRFLMLIHDTVHFRPGGLGQKRCREDFESRCDAMRLKTSPLEYTVTVA</sequence>
<dbReference type="AlphaFoldDB" id="A0A7S3X9G5"/>
<organism evidence="1">
    <name type="scientific">Emiliania huxleyi</name>
    <name type="common">Coccolithophore</name>
    <name type="synonym">Pontosphaera huxleyi</name>
    <dbReference type="NCBI Taxonomy" id="2903"/>
    <lineage>
        <taxon>Eukaryota</taxon>
        <taxon>Haptista</taxon>
        <taxon>Haptophyta</taxon>
        <taxon>Prymnesiophyceae</taxon>
        <taxon>Isochrysidales</taxon>
        <taxon>Noelaerhabdaceae</taxon>
        <taxon>Emiliania</taxon>
    </lineage>
</organism>
<protein>
    <submittedName>
        <fullName evidence="1">Uncharacterized protein</fullName>
    </submittedName>
</protein>
<proteinExistence type="predicted"/>
<gene>
    <name evidence="1" type="ORF">EHUX00137_LOCUS48623</name>
</gene>